<dbReference type="EMBL" id="WJQU01000002">
    <property type="protein sequence ID" value="KAJ6644663.1"/>
    <property type="molecule type" value="Genomic_DNA"/>
</dbReference>
<dbReference type="InterPro" id="IPR002645">
    <property type="entry name" value="STAS_dom"/>
</dbReference>
<comment type="caution">
    <text evidence="8">The sequence shown here is derived from an EMBL/GenBank/DDBJ whole genome shotgun (WGS) entry which is preliminary data.</text>
</comment>
<dbReference type="Pfam" id="PF00916">
    <property type="entry name" value="Sulfate_transp"/>
    <property type="match status" value="1"/>
</dbReference>
<keyword evidence="9" id="KW-1185">Reference proteome</keyword>
<dbReference type="SUPFAM" id="SSF52091">
    <property type="entry name" value="SpoIIaa-like"/>
    <property type="match status" value="1"/>
</dbReference>
<evidence type="ECO:0000256" key="5">
    <source>
        <dbReference type="SAM" id="Phobius"/>
    </source>
</evidence>
<gene>
    <name evidence="8" type="primary">SLC26A11_1</name>
    <name evidence="8" type="ORF">Bhyg_09632</name>
</gene>
<evidence type="ECO:0000259" key="7">
    <source>
        <dbReference type="Pfam" id="PF01740"/>
    </source>
</evidence>
<feature type="transmembrane region" description="Helical" evidence="5">
    <location>
        <begin position="150"/>
        <end position="167"/>
    </location>
</feature>
<keyword evidence="3 5" id="KW-1133">Transmembrane helix</keyword>
<proteinExistence type="predicted"/>
<keyword evidence="2 5" id="KW-0812">Transmembrane</keyword>
<dbReference type="CDD" id="cd07042">
    <property type="entry name" value="STAS_SulP_like_sulfate_transporter"/>
    <property type="match status" value="1"/>
</dbReference>
<protein>
    <submittedName>
        <fullName evidence="8">Sodium-independent sulfate anion transporter</fullName>
    </submittedName>
</protein>
<name>A0A9Q0N6V5_9DIPT</name>
<dbReference type="PANTHER" id="PTHR11814">
    <property type="entry name" value="SULFATE TRANSPORTER"/>
    <property type="match status" value="1"/>
</dbReference>
<dbReference type="Proteomes" id="UP001151699">
    <property type="component" value="Chromosome B"/>
</dbReference>
<evidence type="ECO:0000256" key="1">
    <source>
        <dbReference type="ARBA" id="ARBA00004141"/>
    </source>
</evidence>
<comment type="subcellular location">
    <subcellularLocation>
        <location evidence="1">Membrane</location>
        <topology evidence="1">Multi-pass membrane protein</topology>
    </subcellularLocation>
</comment>
<feature type="transmembrane region" description="Helical" evidence="5">
    <location>
        <begin position="76"/>
        <end position="102"/>
    </location>
</feature>
<dbReference type="GO" id="GO:0016020">
    <property type="term" value="C:membrane"/>
    <property type="evidence" value="ECO:0007669"/>
    <property type="project" value="UniProtKB-SubCell"/>
</dbReference>
<feature type="domain" description="STAS" evidence="7">
    <location>
        <begin position="277"/>
        <end position="358"/>
    </location>
</feature>
<dbReference type="OrthoDB" id="288203at2759"/>
<evidence type="ECO:0000259" key="6">
    <source>
        <dbReference type="Pfam" id="PF00916"/>
    </source>
</evidence>
<feature type="transmembrane region" description="Helical" evidence="5">
    <location>
        <begin position="179"/>
        <end position="197"/>
    </location>
</feature>
<dbReference type="InterPro" id="IPR036513">
    <property type="entry name" value="STAS_dom_sf"/>
</dbReference>
<feature type="transmembrane region" description="Helical" evidence="5">
    <location>
        <begin position="12"/>
        <end position="34"/>
    </location>
</feature>
<sequence length="396" mass="43595">MKLKDIKGRLAVPLKYISLARNAIVVVFGTVLAYCLNNNGKSPFTLTGDVKAGLPDIKMPPFSTVVGNQSLGYGEILGHLGTGVISIPLIAIIEVIAVNKAFSRGQSVDGTQELIALGLCNLVGAFFQAMPVTGSFTRSAINHASGVRSTLGGVVTTILVVLSLIYLTQSFQFIPKATLAGVIITAMIFMVEFRAAVETWRIKREANQEIMLNIKRNFTSYFLGVDVLPFVVTLFACLLLGLELGMVIGISVNIFFILYMTSRPKTRINHYDVHGYEILLIEPNQSLVYSAAEHLKRKILKHSLSGEHKISTVVIDGHFVWSMDSTVAKTLKSCVEELNLNDKMLIFWNWRPQPTGVAWRLGSDFGKLFKKTDTLDELIEAEVHLKMSSSGTVQQE</sequence>
<evidence type="ECO:0000256" key="4">
    <source>
        <dbReference type="ARBA" id="ARBA00023136"/>
    </source>
</evidence>
<keyword evidence="4 5" id="KW-0472">Membrane</keyword>
<evidence type="ECO:0000313" key="9">
    <source>
        <dbReference type="Proteomes" id="UP001151699"/>
    </source>
</evidence>
<dbReference type="GO" id="GO:0055085">
    <property type="term" value="P:transmembrane transport"/>
    <property type="evidence" value="ECO:0007669"/>
    <property type="project" value="InterPro"/>
</dbReference>
<evidence type="ECO:0000313" key="8">
    <source>
        <dbReference type="EMBL" id="KAJ6644663.1"/>
    </source>
</evidence>
<dbReference type="AlphaFoldDB" id="A0A9Q0N6V5"/>
<accession>A0A9Q0N6V5</accession>
<evidence type="ECO:0000256" key="2">
    <source>
        <dbReference type="ARBA" id="ARBA00022692"/>
    </source>
</evidence>
<reference evidence="8" key="1">
    <citation type="submission" date="2022-07" db="EMBL/GenBank/DDBJ databases">
        <authorList>
            <person name="Trinca V."/>
            <person name="Uliana J.V.C."/>
            <person name="Torres T.T."/>
            <person name="Ward R.J."/>
            <person name="Monesi N."/>
        </authorList>
    </citation>
    <scope>NUCLEOTIDE SEQUENCE</scope>
    <source>
        <strain evidence="8">HSMRA1968</strain>
        <tissue evidence="8">Whole embryos</tissue>
    </source>
</reference>
<evidence type="ECO:0000256" key="3">
    <source>
        <dbReference type="ARBA" id="ARBA00022989"/>
    </source>
</evidence>
<feature type="transmembrane region" description="Helical" evidence="5">
    <location>
        <begin position="227"/>
        <end position="260"/>
    </location>
</feature>
<dbReference type="InterPro" id="IPR011547">
    <property type="entry name" value="SLC26A/SulP_dom"/>
</dbReference>
<feature type="domain" description="SLC26A/SulP transporter" evidence="6">
    <location>
        <begin position="15"/>
        <end position="204"/>
    </location>
</feature>
<dbReference type="InterPro" id="IPR001902">
    <property type="entry name" value="SLC26A/SulP_fam"/>
</dbReference>
<dbReference type="Pfam" id="PF01740">
    <property type="entry name" value="STAS"/>
    <property type="match status" value="1"/>
</dbReference>
<dbReference type="Gene3D" id="3.30.750.24">
    <property type="entry name" value="STAS domain"/>
    <property type="match status" value="1"/>
</dbReference>
<organism evidence="8 9">
    <name type="scientific">Pseudolycoriella hygida</name>
    <dbReference type="NCBI Taxonomy" id="35572"/>
    <lineage>
        <taxon>Eukaryota</taxon>
        <taxon>Metazoa</taxon>
        <taxon>Ecdysozoa</taxon>
        <taxon>Arthropoda</taxon>
        <taxon>Hexapoda</taxon>
        <taxon>Insecta</taxon>
        <taxon>Pterygota</taxon>
        <taxon>Neoptera</taxon>
        <taxon>Endopterygota</taxon>
        <taxon>Diptera</taxon>
        <taxon>Nematocera</taxon>
        <taxon>Sciaroidea</taxon>
        <taxon>Sciaridae</taxon>
        <taxon>Pseudolycoriella</taxon>
    </lineage>
</organism>